<dbReference type="AlphaFoldDB" id="A0A392PIA8"/>
<keyword evidence="3" id="KW-1185">Reference proteome</keyword>
<evidence type="ECO:0000313" key="2">
    <source>
        <dbReference type="EMBL" id="MCI11220.1"/>
    </source>
</evidence>
<feature type="region of interest" description="Disordered" evidence="1">
    <location>
        <begin position="1"/>
        <end position="54"/>
    </location>
</feature>
<proteinExistence type="predicted"/>
<feature type="compositionally biased region" description="Basic and acidic residues" evidence="1">
    <location>
        <begin position="26"/>
        <end position="42"/>
    </location>
</feature>
<reference evidence="2 3" key="1">
    <citation type="journal article" date="2018" name="Front. Plant Sci.">
        <title>Red Clover (Trifolium pratense) and Zigzag Clover (T. medium) - A Picture of Genomic Similarities and Differences.</title>
        <authorList>
            <person name="Dluhosova J."/>
            <person name="Istvanek J."/>
            <person name="Nedelnik J."/>
            <person name="Repkova J."/>
        </authorList>
    </citation>
    <scope>NUCLEOTIDE SEQUENCE [LARGE SCALE GENOMIC DNA]</scope>
    <source>
        <strain evidence="3">cv. 10/8</strain>
        <tissue evidence="2">Leaf</tissue>
    </source>
</reference>
<evidence type="ECO:0000256" key="1">
    <source>
        <dbReference type="SAM" id="MobiDB-lite"/>
    </source>
</evidence>
<accession>A0A392PIA8</accession>
<organism evidence="2 3">
    <name type="scientific">Trifolium medium</name>
    <dbReference type="NCBI Taxonomy" id="97028"/>
    <lineage>
        <taxon>Eukaryota</taxon>
        <taxon>Viridiplantae</taxon>
        <taxon>Streptophyta</taxon>
        <taxon>Embryophyta</taxon>
        <taxon>Tracheophyta</taxon>
        <taxon>Spermatophyta</taxon>
        <taxon>Magnoliopsida</taxon>
        <taxon>eudicotyledons</taxon>
        <taxon>Gunneridae</taxon>
        <taxon>Pentapetalae</taxon>
        <taxon>rosids</taxon>
        <taxon>fabids</taxon>
        <taxon>Fabales</taxon>
        <taxon>Fabaceae</taxon>
        <taxon>Papilionoideae</taxon>
        <taxon>50 kb inversion clade</taxon>
        <taxon>NPAAA clade</taxon>
        <taxon>Hologalegina</taxon>
        <taxon>IRL clade</taxon>
        <taxon>Trifolieae</taxon>
        <taxon>Trifolium</taxon>
    </lineage>
</organism>
<dbReference type="EMBL" id="LXQA010079326">
    <property type="protein sequence ID" value="MCI11220.1"/>
    <property type="molecule type" value="Genomic_DNA"/>
</dbReference>
<comment type="caution">
    <text evidence="2">The sequence shown here is derived from an EMBL/GenBank/DDBJ whole genome shotgun (WGS) entry which is preliminary data.</text>
</comment>
<protein>
    <submittedName>
        <fullName evidence="2">OBERON-like protein</fullName>
    </submittedName>
</protein>
<feature type="non-terminal residue" evidence="2">
    <location>
        <position position="109"/>
    </location>
</feature>
<evidence type="ECO:0000313" key="3">
    <source>
        <dbReference type="Proteomes" id="UP000265520"/>
    </source>
</evidence>
<sequence>MLPPRQQSRVGGLQTSLSLVSSDPRLSPEDPRSNSDNIRESPTESASSRETWPTADAIAAKKMENGKADIDCPDQSVIRRVSSADRISLQDIARERVDVICDKMHHLPE</sequence>
<name>A0A392PIA8_9FABA</name>
<feature type="compositionally biased region" description="Polar residues" evidence="1">
    <location>
        <begin position="1"/>
        <end position="21"/>
    </location>
</feature>
<dbReference type="Proteomes" id="UP000265520">
    <property type="component" value="Unassembled WGS sequence"/>
</dbReference>